<keyword evidence="2" id="KW-1133">Transmembrane helix</keyword>
<dbReference type="STRING" id="154538.A0A1M2V295"/>
<dbReference type="AlphaFoldDB" id="A0A1M2V295"/>
<comment type="caution">
    <text evidence="3">The sequence shown here is derived from an EMBL/GenBank/DDBJ whole genome shotgun (WGS) entry which is preliminary data.</text>
</comment>
<keyword evidence="2" id="KW-0472">Membrane</keyword>
<organism evidence="3 4">
    <name type="scientific">Trametes pubescens</name>
    <name type="common">White-rot fungus</name>
    <dbReference type="NCBI Taxonomy" id="154538"/>
    <lineage>
        <taxon>Eukaryota</taxon>
        <taxon>Fungi</taxon>
        <taxon>Dikarya</taxon>
        <taxon>Basidiomycota</taxon>
        <taxon>Agaricomycotina</taxon>
        <taxon>Agaricomycetes</taxon>
        <taxon>Polyporales</taxon>
        <taxon>Polyporaceae</taxon>
        <taxon>Trametes</taxon>
    </lineage>
</organism>
<evidence type="ECO:0000313" key="3">
    <source>
        <dbReference type="EMBL" id="OJT01700.1"/>
    </source>
</evidence>
<keyword evidence="4" id="KW-1185">Reference proteome</keyword>
<evidence type="ECO:0000313" key="4">
    <source>
        <dbReference type="Proteomes" id="UP000184267"/>
    </source>
</evidence>
<gene>
    <name evidence="3" type="ORF">TRAPUB_7756</name>
</gene>
<feature type="region of interest" description="Disordered" evidence="1">
    <location>
        <begin position="234"/>
        <end position="260"/>
    </location>
</feature>
<keyword evidence="2" id="KW-0812">Transmembrane</keyword>
<dbReference type="EMBL" id="MNAD01001723">
    <property type="protein sequence ID" value="OJT01700.1"/>
    <property type="molecule type" value="Genomic_DNA"/>
</dbReference>
<feature type="transmembrane region" description="Helical" evidence="2">
    <location>
        <begin position="75"/>
        <end position="96"/>
    </location>
</feature>
<feature type="transmembrane region" description="Helical" evidence="2">
    <location>
        <begin position="31"/>
        <end position="54"/>
    </location>
</feature>
<dbReference type="Proteomes" id="UP000184267">
    <property type="component" value="Unassembled WGS sequence"/>
</dbReference>
<accession>A0A1M2V295</accession>
<evidence type="ECO:0000256" key="2">
    <source>
        <dbReference type="SAM" id="Phobius"/>
    </source>
</evidence>
<name>A0A1M2V295_TRAPU</name>
<feature type="compositionally biased region" description="Pro residues" evidence="1">
    <location>
        <begin position="244"/>
        <end position="253"/>
    </location>
</feature>
<proteinExistence type="predicted"/>
<reference evidence="3 4" key="1">
    <citation type="submission" date="2016-10" db="EMBL/GenBank/DDBJ databases">
        <title>Genome sequence of the basidiomycete white-rot fungus Trametes pubescens.</title>
        <authorList>
            <person name="Makela M.R."/>
            <person name="Granchi Z."/>
            <person name="Peng M."/>
            <person name="De Vries R.P."/>
            <person name="Grigoriev I."/>
            <person name="Riley R."/>
            <person name="Hilden K."/>
        </authorList>
    </citation>
    <scope>NUCLEOTIDE SEQUENCE [LARGE SCALE GENOMIC DNA]</scope>
    <source>
        <strain evidence="3 4">FBCC735</strain>
    </source>
</reference>
<dbReference type="OrthoDB" id="2905268at2759"/>
<sequence length="275" mass="30002">MSLIGMGGYFIHTISVDGINLWTSCELTPCITYLSLSFAINLVFTVGIIWRLVYVRREISGGSLGREVARVYTSILAMLIESASLYTIVALLAIIACARRIPMQDALLPMLGQLQAIPPLMITLRVMEGRAVTWETWHNPAPSRKSPSLNFTSVIPPTFLGSTAKVDIEFDSSYSSNRFSRIYISSSGEAKESSIMDWDVPPCAGPVSERPTKLWICTDLHGFASGSITAVDEENGCGLSGDPNPFPPSPQSPPIAFTPRNSTATDLSRTIWTHV</sequence>
<evidence type="ECO:0000256" key="1">
    <source>
        <dbReference type="SAM" id="MobiDB-lite"/>
    </source>
</evidence>
<protein>
    <submittedName>
        <fullName evidence="3">Uncharacterized protein</fullName>
    </submittedName>
</protein>